<dbReference type="OrthoDB" id="5338195at2759"/>
<evidence type="ECO:0000256" key="1">
    <source>
        <dbReference type="SAM" id="MobiDB-lite"/>
    </source>
</evidence>
<gene>
    <name evidence="2" type="ORF">POSPLADRAFT_1128762</name>
</gene>
<feature type="region of interest" description="Disordered" evidence="1">
    <location>
        <begin position="255"/>
        <end position="274"/>
    </location>
</feature>
<accession>A0A1X6NF07</accession>
<feature type="region of interest" description="Disordered" evidence="1">
    <location>
        <begin position="371"/>
        <end position="392"/>
    </location>
</feature>
<dbReference type="RefSeq" id="XP_024344012.1">
    <property type="nucleotide sequence ID" value="XM_024483770.1"/>
</dbReference>
<evidence type="ECO:0000313" key="3">
    <source>
        <dbReference type="Proteomes" id="UP000194127"/>
    </source>
</evidence>
<protein>
    <submittedName>
        <fullName evidence="2">Uncharacterized protein</fullName>
    </submittedName>
</protein>
<proteinExistence type="predicted"/>
<dbReference type="AlphaFoldDB" id="A0A1X6NF07"/>
<sequence length="437" mass="47365">MQRPVVQIPTGPRPDWELEESDEESGPLKSVADSSLRKLAETRSQMSYLRLILFKPMAVHYLPEASNPAPPYSQAPPPQAYGPYTTPYQSSTNYGSYSQTSSTHLAVSALTGQPHALQNTQLSPAGNVMVTPEMATQVHMASESNPALKELLHVAATGRATPEQMKSLGFLIQSLGSSQQPAGISDASAPHIPAASQPPQHRVRDFDVVIEFQEKPHDRWIVPRGPVVCERADAGDNIVRTPHIRLSMPVPFPSTASSIASRETSEPLEEPSPPQVATFRISRVSHALWTVLVAWAGGEQHMAESRAALKEIISKAPERTYLQYRLPEGPLLEQVQSAVAPPYGTKSIVPGTDGARTKRKASTRKVSIAPALTPAPSKPPVKRKQSIQLTPTTPSRIACRACGQTDVPLLMGGMVEGSHWSAQSRILSNVHPEWQSG</sequence>
<dbReference type="GeneID" id="36328719"/>
<dbReference type="EMBL" id="KZ110591">
    <property type="protein sequence ID" value="OSX67218.1"/>
    <property type="molecule type" value="Genomic_DNA"/>
</dbReference>
<feature type="region of interest" description="Disordered" evidence="1">
    <location>
        <begin position="67"/>
        <end position="87"/>
    </location>
</feature>
<dbReference type="STRING" id="670580.A0A1X6NF07"/>
<keyword evidence="3" id="KW-1185">Reference proteome</keyword>
<organism evidence="2 3">
    <name type="scientific">Postia placenta MAD-698-R-SB12</name>
    <dbReference type="NCBI Taxonomy" id="670580"/>
    <lineage>
        <taxon>Eukaryota</taxon>
        <taxon>Fungi</taxon>
        <taxon>Dikarya</taxon>
        <taxon>Basidiomycota</taxon>
        <taxon>Agaricomycotina</taxon>
        <taxon>Agaricomycetes</taxon>
        <taxon>Polyporales</taxon>
        <taxon>Adustoporiaceae</taxon>
        <taxon>Rhodonia</taxon>
    </lineage>
</organism>
<reference evidence="2 3" key="1">
    <citation type="submission" date="2017-04" db="EMBL/GenBank/DDBJ databases">
        <title>Genome Sequence of the Model Brown-Rot Fungus Postia placenta SB12.</title>
        <authorList>
            <consortium name="DOE Joint Genome Institute"/>
            <person name="Gaskell J."/>
            <person name="Kersten P."/>
            <person name="Larrondo L.F."/>
            <person name="Canessa P."/>
            <person name="Martinez D."/>
            <person name="Hibbett D."/>
            <person name="Schmoll M."/>
            <person name="Kubicek C.P."/>
            <person name="Martinez A.T."/>
            <person name="Yadav J."/>
            <person name="Master E."/>
            <person name="Magnuson J.K."/>
            <person name="James T."/>
            <person name="Yaver D."/>
            <person name="Berka R."/>
            <person name="Labutti K."/>
            <person name="Lipzen A."/>
            <person name="Aerts A."/>
            <person name="Barry K."/>
            <person name="Henrissat B."/>
            <person name="Blanchette R."/>
            <person name="Grigoriev I."/>
            <person name="Cullen D."/>
        </authorList>
    </citation>
    <scope>NUCLEOTIDE SEQUENCE [LARGE SCALE GENOMIC DNA]</scope>
    <source>
        <strain evidence="2 3">MAD-698-R-SB12</strain>
    </source>
</reference>
<dbReference type="Proteomes" id="UP000194127">
    <property type="component" value="Unassembled WGS sequence"/>
</dbReference>
<feature type="region of interest" description="Disordered" evidence="1">
    <location>
        <begin position="1"/>
        <end position="34"/>
    </location>
</feature>
<feature type="compositionally biased region" description="Pro residues" evidence="1">
    <location>
        <begin position="68"/>
        <end position="80"/>
    </location>
</feature>
<evidence type="ECO:0000313" key="2">
    <source>
        <dbReference type="EMBL" id="OSX67218.1"/>
    </source>
</evidence>
<name>A0A1X6NF07_9APHY</name>